<evidence type="ECO:0000313" key="2">
    <source>
        <dbReference type="Proteomes" id="UP000198736"/>
    </source>
</evidence>
<proteinExistence type="predicted"/>
<protein>
    <submittedName>
        <fullName evidence="1">Uncharacterized protein</fullName>
    </submittedName>
</protein>
<sequence>MRSLLIDSDRHSAQILMKRFFLCPCAVLLGALLILAEPAHALITETTIMSVGLSEVRSTIESLLESARQKGDYLLIRAVIEAKNAIDAWEAANSRLLGDAFKKLDDTAKKNFQRIEGLVDDINRKGAARLDQIQELESSAAQIVSMITPDGDRPYILKQRPRVIYRQKEPIRITLGGANLDTAEAELLLPNSSEVIRPSGDGEKTRLVFDVPVDRFIFDKESSSLNKIKLSYRNPRIGFIGRVVETFSSAPRVTREIAILALPLKVADLELVTTMKVKRKILNRQIDCPGHQQYSDGKCPGRMWAESEFRGYDTDQERAIRPEAGWKFDLEKKNAFSFEQYGEGRGNSYCIGWKPNEISENGHVFRAHVGRERAIPRDRDGVVNCKVLVYEYKEEEGTMPGLKGQSILTWADPTVFPLPQNLESFTLTGKVFDGRGFIHTQTGASDKFFKVKVDNNLFMVIPQVPEDIF</sequence>
<keyword evidence="2" id="KW-1185">Reference proteome</keyword>
<dbReference type="STRING" id="1742973.COMA2_40173"/>
<organism evidence="1 2">
    <name type="scientific">Candidatus Nitrospira nitrificans</name>
    <dbReference type="NCBI Taxonomy" id="1742973"/>
    <lineage>
        <taxon>Bacteria</taxon>
        <taxon>Pseudomonadati</taxon>
        <taxon>Nitrospirota</taxon>
        <taxon>Nitrospiria</taxon>
        <taxon>Nitrospirales</taxon>
        <taxon>Nitrospiraceae</taxon>
        <taxon>Nitrospira</taxon>
    </lineage>
</organism>
<dbReference type="EMBL" id="CZPZ01000031">
    <property type="protein sequence ID" value="CUS38073.1"/>
    <property type="molecule type" value="Genomic_DNA"/>
</dbReference>
<name>A0A0S4LM81_9BACT</name>
<reference evidence="2" key="1">
    <citation type="submission" date="2015-10" db="EMBL/GenBank/DDBJ databases">
        <authorList>
            <person name="Luecker S."/>
            <person name="Luecker S."/>
        </authorList>
    </citation>
    <scope>NUCLEOTIDE SEQUENCE [LARGE SCALE GENOMIC DNA]</scope>
</reference>
<accession>A0A0S4LM81</accession>
<gene>
    <name evidence="1" type="ORF">COMA2_40173</name>
</gene>
<evidence type="ECO:0000313" key="1">
    <source>
        <dbReference type="EMBL" id="CUS38073.1"/>
    </source>
</evidence>
<dbReference type="AlphaFoldDB" id="A0A0S4LM81"/>
<dbReference type="Proteomes" id="UP000198736">
    <property type="component" value="Unassembled WGS sequence"/>
</dbReference>